<protein>
    <submittedName>
        <fullName evidence="1">Uncharacterized protein</fullName>
    </submittedName>
</protein>
<dbReference type="OrthoDB" id="2095183at2759"/>
<accession>A0A177WA01</accession>
<dbReference type="VEuPathDB" id="FungiDB:BDEG_20621"/>
<dbReference type="EMBL" id="DS022300">
    <property type="protein sequence ID" value="OAJ36450.1"/>
    <property type="molecule type" value="Genomic_DNA"/>
</dbReference>
<reference evidence="1 2" key="1">
    <citation type="submission" date="2006-10" db="EMBL/GenBank/DDBJ databases">
        <title>The Genome Sequence of Batrachochytrium dendrobatidis JEL423.</title>
        <authorList>
            <consortium name="The Broad Institute Genome Sequencing Platform"/>
            <person name="Birren B."/>
            <person name="Lander E."/>
            <person name="Galagan J."/>
            <person name="Cuomo C."/>
            <person name="Devon K."/>
            <person name="Jaffe D."/>
            <person name="Butler J."/>
            <person name="Alvarez P."/>
            <person name="Gnerre S."/>
            <person name="Grabherr M."/>
            <person name="Kleber M."/>
            <person name="Mauceli E."/>
            <person name="Brockman W."/>
            <person name="Young S."/>
            <person name="LaButti K."/>
            <person name="Sykes S."/>
            <person name="DeCaprio D."/>
            <person name="Crawford M."/>
            <person name="Koehrsen M."/>
            <person name="Engels R."/>
            <person name="Montgomery P."/>
            <person name="Pearson M."/>
            <person name="Howarth C."/>
            <person name="Larson L."/>
            <person name="White J."/>
            <person name="O'Leary S."/>
            <person name="Kodira C."/>
            <person name="Zeng Q."/>
            <person name="Yandava C."/>
            <person name="Alvarado L."/>
            <person name="Longcore J."/>
            <person name="James T."/>
        </authorList>
    </citation>
    <scope>NUCLEOTIDE SEQUENCE [LARGE SCALE GENOMIC DNA]</scope>
    <source>
        <strain evidence="1 2">JEL423</strain>
    </source>
</reference>
<name>A0A177WA01_BATDL</name>
<gene>
    <name evidence="1" type="ORF">BDEG_20621</name>
</gene>
<dbReference type="Proteomes" id="UP000077115">
    <property type="component" value="Unassembled WGS sequence"/>
</dbReference>
<proteinExistence type="predicted"/>
<sequence>MGRRINPIALRLKGQMNWPSNVHHPMLTDYIKHIFQKSMCGQPAIRASTTGIWVNVTVLATESHNPLLHNPLLRGNPVLQFGGAQLEEAKGRLETRTFNRTTQHSYYKPLFAKIDTRSLIQALAGKNGVSTDTTEAESSEQDQTTTNILNDESDTITTAAPSKGFVTVTGGPLAALHIYKDVPIYLKINVVQNALLRADIMAGLVAKAMCNGRSISRIHNDVLALLG</sequence>
<dbReference type="AlphaFoldDB" id="A0A177WA01"/>
<reference evidence="1 2" key="2">
    <citation type="submission" date="2016-05" db="EMBL/GenBank/DDBJ databases">
        <title>Lineage-specific infection strategies underlie the spectrum of fungal disease in amphibians.</title>
        <authorList>
            <person name="Cuomo C.A."/>
            <person name="Farrer R.A."/>
            <person name="James T."/>
            <person name="Longcore J."/>
            <person name="Birren B."/>
        </authorList>
    </citation>
    <scope>NUCLEOTIDE SEQUENCE [LARGE SCALE GENOMIC DNA]</scope>
    <source>
        <strain evidence="1 2">JEL423</strain>
    </source>
</reference>
<evidence type="ECO:0000313" key="1">
    <source>
        <dbReference type="EMBL" id="OAJ36450.1"/>
    </source>
</evidence>
<organism evidence="1 2">
    <name type="scientific">Batrachochytrium dendrobatidis (strain JEL423)</name>
    <dbReference type="NCBI Taxonomy" id="403673"/>
    <lineage>
        <taxon>Eukaryota</taxon>
        <taxon>Fungi</taxon>
        <taxon>Fungi incertae sedis</taxon>
        <taxon>Chytridiomycota</taxon>
        <taxon>Chytridiomycota incertae sedis</taxon>
        <taxon>Chytridiomycetes</taxon>
        <taxon>Rhizophydiales</taxon>
        <taxon>Rhizophydiales incertae sedis</taxon>
        <taxon>Batrachochytrium</taxon>
    </lineage>
</organism>
<evidence type="ECO:0000313" key="2">
    <source>
        <dbReference type="Proteomes" id="UP000077115"/>
    </source>
</evidence>